<dbReference type="PRINTS" id="PR00792">
    <property type="entry name" value="PEPSIN"/>
</dbReference>
<dbReference type="InterPro" id="IPR034164">
    <property type="entry name" value="Pepsin-like_dom"/>
</dbReference>
<organism evidence="7 8">
    <name type="scientific">Colletotrichum plurivorum</name>
    <dbReference type="NCBI Taxonomy" id="2175906"/>
    <lineage>
        <taxon>Eukaryota</taxon>
        <taxon>Fungi</taxon>
        <taxon>Dikarya</taxon>
        <taxon>Ascomycota</taxon>
        <taxon>Pezizomycotina</taxon>
        <taxon>Sordariomycetes</taxon>
        <taxon>Hypocreomycetidae</taxon>
        <taxon>Glomerellales</taxon>
        <taxon>Glomerellaceae</taxon>
        <taxon>Colletotrichum</taxon>
        <taxon>Colletotrichum orchidearum species complex</taxon>
    </lineage>
</organism>
<dbReference type="InterPro" id="IPR001461">
    <property type="entry name" value="Aspartic_peptidase_A1"/>
</dbReference>
<proteinExistence type="inferred from homology"/>
<gene>
    <name evidence="7" type="ORF">CPLU01_09254</name>
</gene>
<dbReference type="InterPro" id="IPR021109">
    <property type="entry name" value="Peptidase_aspartic_dom_sf"/>
</dbReference>
<dbReference type="PANTHER" id="PTHR47966">
    <property type="entry name" value="BETA-SITE APP-CLEAVING ENZYME, ISOFORM A-RELATED"/>
    <property type="match status" value="1"/>
</dbReference>
<protein>
    <submittedName>
        <fullName evidence="7">Aspartic-type</fullName>
    </submittedName>
</protein>
<evidence type="ECO:0000256" key="5">
    <source>
        <dbReference type="SAM" id="SignalP"/>
    </source>
</evidence>
<dbReference type="InterPro" id="IPR001969">
    <property type="entry name" value="Aspartic_peptidase_AS"/>
</dbReference>
<evidence type="ECO:0000313" key="8">
    <source>
        <dbReference type="Proteomes" id="UP000654918"/>
    </source>
</evidence>
<dbReference type="PROSITE" id="PS51767">
    <property type="entry name" value="PEPTIDASE_A1"/>
    <property type="match status" value="1"/>
</dbReference>
<comment type="similarity">
    <text evidence="1 4">Belongs to the peptidase A1 family.</text>
</comment>
<dbReference type="PANTHER" id="PTHR47966:SF47">
    <property type="entry name" value="ENDOPEPTIDASE, PUTATIVE (AFU_ORTHOLOGUE AFUA_3G01220)-RELATED"/>
    <property type="match status" value="1"/>
</dbReference>
<evidence type="ECO:0000256" key="1">
    <source>
        <dbReference type="ARBA" id="ARBA00007447"/>
    </source>
</evidence>
<dbReference type="GO" id="GO:0006508">
    <property type="term" value="P:proteolysis"/>
    <property type="evidence" value="ECO:0007669"/>
    <property type="project" value="UniProtKB-KW"/>
</dbReference>
<feature type="active site" evidence="3">
    <location>
        <position position="367"/>
    </location>
</feature>
<dbReference type="GO" id="GO:0000324">
    <property type="term" value="C:fungal-type vacuole"/>
    <property type="evidence" value="ECO:0007669"/>
    <property type="project" value="TreeGrafter"/>
</dbReference>
<name>A0A8H6K9Y5_9PEZI</name>
<keyword evidence="4" id="KW-0645">Protease</keyword>
<keyword evidence="4" id="KW-0378">Hydrolase</keyword>
<keyword evidence="5" id="KW-0732">Signal</keyword>
<dbReference type="Proteomes" id="UP000654918">
    <property type="component" value="Unassembled WGS sequence"/>
</dbReference>
<dbReference type="PROSITE" id="PS00141">
    <property type="entry name" value="ASP_PROTEASE"/>
    <property type="match status" value="1"/>
</dbReference>
<evidence type="ECO:0000259" key="6">
    <source>
        <dbReference type="PROSITE" id="PS51767"/>
    </source>
</evidence>
<sequence>MKFAIIASAAVLGSAVTASAKSQARPFDIVEVDLSSLQNRGVISKRDNDDKPLAVSPHVLQLSKIAGLSRSQSWVRSIRNGPAADGRFRTTPGNAHVTNMTDLNGFEYIASIGFGDQTLDVIVDSGSSDTWAVQSGFTCQNSDGVALNDSSACTFGPAYDGAFQHGTIPGMHFNITYGDGEFGTGPMGFQDISLAGLEVPHQQVALVNKTYWNGDGVASGLLGLAFDLLTSQYPDGSIRKSGASVPYSAIFSTMSREGIVDPALFSMAMDGASQKGQLAFGGLPPVETVGGFVSTPIRMIAVYESMTEAKTQYSFYTILPDGYVIKNATSSQTLPPTSNATLASSKWNTAVAKPAGFLNSTTPTIVDSGTTLMYVPSDISTAYAASIPDVIYNPFGGAYYAPCNATLPDFGIVIAGRTFYADKADLLQTSDPTDFGDGGPPYCLLGVTDGGEGPYILGDTMMNSLVTVFDVGAGKMRFASRRK</sequence>
<feature type="chain" id="PRO_5034104154" evidence="5">
    <location>
        <begin position="21"/>
        <end position="483"/>
    </location>
</feature>
<keyword evidence="2 4" id="KW-0064">Aspartyl protease</keyword>
<keyword evidence="8" id="KW-1185">Reference proteome</keyword>
<dbReference type="AlphaFoldDB" id="A0A8H6K9Y5"/>
<evidence type="ECO:0000256" key="2">
    <source>
        <dbReference type="ARBA" id="ARBA00022750"/>
    </source>
</evidence>
<dbReference type="EMBL" id="WIGO01000142">
    <property type="protein sequence ID" value="KAF6827181.1"/>
    <property type="molecule type" value="Genomic_DNA"/>
</dbReference>
<dbReference type="Gene3D" id="2.40.70.10">
    <property type="entry name" value="Acid Proteases"/>
    <property type="match status" value="2"/>
</dbReference>
<feature type="active site" evidence="3">
    <location>
        <position position="124"/>
    </location>
</feature>
<evidence type="ECO:0000256" key="3">
    <source>
        <dbReference type="PIRSR" id="PIRSR601461-1"/>
    </source>
</evidence>
<comment type="caution">
    <text evidence="7">The sequence shown here is derived from an EMBL/GenBank/DDBJ whole genome shotgun (WGS) entry which is preliminary data.</text>
</comment>
<accession>A0A8H6K9Y5</accession>
<dbReference type="CDD" id="cd05471">
    <property type="entry name" value="pepsin_like"/>
    <property type="match status" value="1"/>
</dbReference>
<evidence type="ECO:0000256" key="4">
    <source>
        <dbReference type="RuleBase" id="RU000454"/>
    </source>
</evidence>
<dbReference type="GO" id="GO:0004190">
    <property type="term" value="F:aspartic-type endopeptidase activity"/>
    <property type="evidence" value="ECO:0007669"/>
    <property type="project" value="UniProtKB-KW"/>
</dbReference>
<feature type="domain" description="Peptidase A1" evidence="6">
    <location>
        <begin position="108"/>
        <end position="479"/>
    </location>
</feature>
<dbReference type="Pfam" id="PF00026">
    <property type="entry name" value="Asp"/>
    <property type="match status" value="1"/>
</dbReference>
<reference evidence="7" key="1">
    <citation type="journal article" date="2020" name="Phytopathology">
        <title>Genome Sequence Resources of Colletotrichum truncatum, C. plurivorum, C. musicola, and C. sojae: Four Species Pathogenic to Soybean (Glycine max).</title>
        <authorList>
            <person name="Rogerio F."/>
            <person name="Boufleur T.R."/>
            <person name="Ciampi-Guillardi M."/>
            <person name="Sukno S.A."/>
            <person name="Thon M.R."/>
            <person name="Massola Junior N.S."/>
            <person name="Baroncelli R."/>
        </authorList>
    </citation>
    <scope>NUCLEOTIDE SEQUENCE</scope>
    <source>
        <strain evidence="7">LFN00145</strain>
    </source>
</reference>
<dbReference type="InterPro" id="IPR033121">
    <property type="entry name" value="PEPTIDASE_A1"/>
</dbReference>
<dbReference type="SUPFAM" id="SSF50630">
    <property type="entry name" value="Acid proteases"/>
    <property type="match status" value="1"/>
</dbReference>
<feature type="signal peptide" evidence="5">
    <location>
        <begin position="1"/>
        <end position="20"/>
    </location>
</feature>
<evidence type="ECO:0000313" key="7">
    <source>
        <dbReference type="EMBL" id="KAF6827181.1"/>
    </source>
</evidence>